<sequence length="80" mass="8763">MRTSPLSAPLVEEELGRVCLPWKACLQHHAGQVFEACSNTVGPRSEEEGDSWEPATLISQSPKGYTTPKGTRETYTSAQK</sequence>
<feature type="non-terminal residue" evidence="2">
    <location>
        <position position="1"/>
    </location>
</feature>
<dbReference type="Proteomes" id="UP000324897">
    <property type="component" value="Chromosome 7"/>
</dbReference>
<dbReference type="EMBL" id="RWGY01000029">
    <property type="protein sequence ID" value="TVU19689.1"/>
    <property type="molecule type" value="Genomic_DNA"/>
</dbReference>
<evidence type="ECO:0000313" key="2">
    <source>
        <dbReference type="EMBL" id="TVU19689.1"/>
    </source>
</evidence>
<feature type="region of interest" description="Disordered" evidence="1">
    <location>
        <begin position="40"/>
        <end position="80"/>
    </location>
</feature>
<dbReference type="AlphaFoldDB" id="A0A5J9U7K8"/>
<keyword evidence="3" id="KW-1185">Reference proteome</keyword>
<dbReference type="Gramene" id="TVU19689">
    <property type="protein sequence ID" value="TVU19689"/>
    <property type="gene ID" value="EJB05_35855"/>
</dbReference>
<protein>
    <submittedName>
        <fullName evidence="2">Uncharacterized protein</fullName>
    </submittedName>
</protein>
<evidence type="ECO:0000256" key="1">
    <source>
        <dbReference type="SAM" id="MobiDB-lite"/>
    </source>
</evidence>
<name>A0A5J9U7K8_9POAL</name>
<organism evidence="2 3">
    <name type="scientific">Eragrostis curvula</name>
    <name type="common">weeping love grass</name>
    <dbReference type="NCBI Taxonomy" id="38414"/>
    <lineage>
        <taxon>Eukaryota</taxon>
        <taxon>Viridiplantae</taxon>
        <taxon>Streptophyta</taxon>
        <taxon>Embryophyta</taxon>
        <taxon>Tracheophyta</taxon>
        <taxon>Spermatophyta</taxon>
        <taxon>Magnoliopsida</taxon>
        <taxon>Liliopsida</taxon>
        <taxon>Poales</taxon>
        <taxon>Poaceae</taxon>
        <taxon>PACMAD clade</taxon>
        <taxon>Chloridoideae</taxon>
        <taxon>Eragrostideae</taxon>
        <taxon>Eragrostidinae</taxon>
        <taxon>Eragrostis</taxon>
    </lineage>
</organism>
<reference evidence="2 3" key="1">
    <citation type="journal article" date="2019" name="Sci. Rep.">
        <title>A high-quality genome of Eragrostis curvula grass provides insights into Poaceae evolution and supports new strategies to enhance forage quality.</title>
        <authorList>
            <person name="Carballo J."/>
            <person name="Santos B.A.C.M."/>
            <person name="Zappacosta D."/>
            <person name="Garbus I."/>
            <person name="Selva J.P."/>
            <person name="Gallo C.A."/>
            <person name="Diaz A."/>
            <person name="Albertini E."/>
            <person name="Caccamo M."/>
            <person name="Echenique V."/>
        </authorList>
    </citation>
    <scope>NUCLEOTIDE SEQUENCE [LARGE SCALE GENOMIC DNA]</scope>
    <source>
        <strain evidence="3">cv. Victoria</strain>
        <tissue evidence="2">Leaf</tissue>
    </source>
</reference>
<proteinExistence type="predicted"/>
<comment type="caution">
    <text evidence="2">The sequence shown here is derived from an EMBL/GenBank/DDBJ whole genome shotgun (WGS) entry which is preliminary data.</text>
</comment>
<gene>
    <name evidence="2" type="ORF">EJB05_35855</name>
</gene>
<evidence type="ECO:0000313" key="3">
    <source>
        <dbReference type="Proteomes" id="UP000324897"/>
    </source>
</evidence>
<accession>A0A5J9U7K8</accession>